<accession>A0A0L6V1W9</accession>
<name>A0A0L6V1W9_9BASI</name>
<comment type="caution">
    <text evidence="1">The sequence shown here is derived from an EMBL/GenBank/DDBJ whole genome shotgun (WGS) entry which is preliminary data.</text>
</comment>
<dbReference type="Proteomes" id="UP000037035">
    <property type="component" value="Unassembled WGS sequence"/>
</dbReference>
<dbReference type="EMBL" id="LAVV01007791">
    <property type="protein sequence ID" value="KNZ54763.1"/>
    <property type="molecule type" value="Genomic_DNA"/>
</dbReference>
<dbReference type="VEuPathDB" id="FungiDB:VP01_2860g2"/>
<evidence type="ECO:0000313" key="1">
    <source>
        <dbReference type="EMBL" id="KNZ54763.1"/>
    </source>
</evidence>
<protein>
    <recommendedName>
        <fullName evidence="3">GAG-pre-integrase domain-containing protein</fullName>
    </recommendedName>
</protein>
<evidence type="ECO:0008006" key="3">
    <source>
        <dbReference type="Google" id="ProtNLM"/>
    </source>
</evidence>
<organism evidence="1 2">
    <name type="scientific">Puccinia sorghi</name>
    <dbReference type="NCBI Taxonomy" id="27349"/>
    <lineage>
        <taxon>Eukaryota</taxon>
        <taxon>Fungi</taxon>
        <taxon>Dikarya</taxon>
        <taxon>Basidiomycota</taxon>
        <taxon>Pucciniomycotina</taxon>
        <taxon>Pucciniomycetes</taxon>
        <taxon>Pucciniales</taxon>
        <taxon>Pucciniaceae</taxon>
        <taxon>Puccinia</taxon>
    </lineage>
</organism>
<dbReference type="AlphaFoldDB" id="A0A0L6V1W9"/>
<evidence type="ECO:0000313" key="2">
    <source>
        <dbReference type="Proteomes" id="UP000037035"/>
    </source>
</evidence>
<proteinExistence type="predicted"/>
<gene>
    <name evidence="1" type="ORF">VP01_2860g2</name>
</gene>
<reference evidence="1 2" key="1">
    <citation type="submission" date="2015-08" db="EMBL/GenBank/DDBJ databases">
        <title>Next Generation Sequencing and Analysis of the Genome of Puccinia sorghi L Schw, the Causal Agent of Maize Common Rust.</title>
        <authorList>
            <person name="Rochi L."/>
            <person name="Burguener G."/>
            <person name="Darino M."/>
            <person name="Turjanski A."/>
            <person name="Kreff E."/>
            <person name="Dieguez M.J."/>
            <person name="Sacco F."/>
        </authorList>
    </citation>
    <scope>NUCLEOTIDE SEQUENCE [LARGE SCALE GENOMIC DNA]</scope>
    <source>
        <strain evidence="1 2">RO10H11247</strain>
    </source>
</reference>
<keyword evidence="2" id="KW-1185">Reference proteome</keyword>
<sequence length="90" mass="10441">MKKILLHWHRKLGHCSLRYIRRLVTANIDLNLPSQLTPGELQLPVCIKSKSIRLKKFSGSERIIMETIGRARSILTLWESLGLCFCQPQR</sequence>